<dbReference type="InterPro" id="IPR050612">
    <property type="entry name" value="Prok_Mopterin_Oxidored"/>
</dbReference>
<reference evidence="10 11" key="1">
    <citation type="submission" date="2013-04" db="EMBL/GenBank/DDBJ databases">
        <title>The Genome Sequence of Sutterella wadsworthensis HGA0223.</title>
        <authorList>
            <consortium name="The Broad Institute Genomics Platform"/>
            <person name="Earl A."/>
            <person name="Ward D."/>
            <person name="Feldgarden M."/>
            <person name="Gevers D."/>
            <person name="Schmidt T.M."/>
            <person name="Dover J."/>
            <person name="Dai D."/>
            <person name="Walker B."/>
            <person name="Young S."/>
            <person name="Zeng Q."/>
            <person name="Gargeya S."/>
            <person name="Fitzgerald M."/>
            <person name="Haas B."/>
            <person name="Abouelleil A."/>
            <person name="Allen A.W."/>
            <person name="Alvarado L."/>
            <person name="Arachchi H.M."/>
            <person name="Berlin A.M."/>
            <person name="Chapman S.B."/>
            <person name="Gainer-Dewar J."/>
            <person name="Goldberg J."/>
            <person name="Griggs A."/>
            <person name="Gujja S."/>
            <person name="Hansen M."/>
            <person name="Howarth C."/>
            <person name="Imamovic A."/>
            <person name="Ireland A."/>
            <person name="Larimer J."/>
            <person name="McCowan C."/>
            <person name="Murphy C."/>
            <person name="Pearson M."/>
            <person name="Poon T.W."/>
            <person name="Priest M."/>
            <person name="Roberts A."/>
            <person name="Saif S."/>
            <person name="Shea T."/>
            <person name="Sisk P."/>
            <person name="Sykes S."/>
            <person name="Wortman J."/>
            <person name="Nusbaum C."/>
            <person name="Birren B."/>
        </authorList>
    </citation>
    <scope>NUCLEOTIDE SEQUENCE [LARGE SCALE GENOMIC DNA]</scope>
    <source>
        <strain evidence="10 11">HGA0223</strain>
    </source>
</reference>
<dbReference type="AlphaFoldDB" id="S3BIH4"/>
<keyword evidence="5" id="KW-0574">Periplasm</keyword>
<comment type="caution">
    <text evidence="10">The sequence shown here is derived from an EMBL/GenBank/DDBJ whole genome shotgun (WGS) entry which is preliminary data.</text>
</comment>
<dbReference type="GO" id="GO:0009061">
    <property type="term" value="P:anaerobic respiration"/>
    <property type="evidence" value="ECO:0007669"/>
    <property type="project" value="TreeGrafter"/>
</dbReference>
<evidence type="ECO:0000313" key="10">
    <source>
        <dbReference type="EMBL" id="EPD99145.1"/>
    </source>
</evidence>
<dbReference type="PANTHER" id="PTHR43742">
    <property type="entry name" value="TRIMETHYLAMINE-N-OXIDE REDUCTASE"/>
    <property type="match status" value="1"/>
</dbReference>
<keyword evidence="6" id="KW-0560">Oxidoreductase</keyword>
<dbReference type="PROSITE" id="PS00932">
    <property type="entry name" value="MOLYBDOPTERIN_PROK_3"/>
    <property type="match status" value="1"/>
</dbReference>
<accession>S3BIH4</accession>
<keyword evidence="11" id="KW-1185">Reference proteome</keyword>
<dbReference type="Pfam" id="PF01568">
    <property type="entry name" value="Molydop_binding"/>
    <property type="match status" value="1"/>
</dbReference>
<evidence type="ECO:0000259" key="9">
    <source>
        <dbReference type="Pfam" id="PF18364"/>
    </source>
</evidence>
<dbReference type="PATRIC" id="fig|1203554.3.peg.1225"/>
<dbReference type="GO" id="GO:0009055">
    <property type="term" value="F:electron transfer activity"/>
    <property type="evidence" value="ECO:0007669"/>
    <property type="project" value="TreeGrafter"/>
</dbReference>
<evidence type="ECO:0000256" key="4">
    <source>
        <dbReference type="ARBA" id="ARBA00022723"/>
    </source>
</evidence>
<comment type="cofactor">
    <cofactor evidence="1">
        <name>Mo-bis(molybdopterin guanine dinucleotide)</name>
        <dbReference type="ChEBI" id="CHEBI:60539"/>
    </cofactor>
</comment>
<organism evidence="10 11">
    <name type="scientific">Sutterella wadsworthensis HGA0223</name>
    <dbReference type="NCBI Taxonomy" id="1203554"/>
    <lineage>
        <taxon>Bacteria</taxon>
        <taxon>Pseudomonadati</taxon>
        <taxon>Pseudomonadota</taxon>
        <taxon>Betaproteobacteria</taxon>
        <taxon>Burkholderiales</taxon>
        <taxon>Sutterellaceae</taxon>
        <taxon>Sutterella</taxon>
    </lineage>
</organism>
<dbReference type="SUPFAM" id="SSF50692">
    <property type="entry name" value="ADC-like"/>
    <property type="match status" value="1"/>
</dbReference>
<proteinExistence type="inferred from homology"/>
<dbReference type="Gene3D" id="3.40.50.740">
    <property type="match status" value="1"/>
</dbReference>
<dbReference type="EMBL" id="ATCF01000017">
    <property type="protein sequence ID" value="EPD99145.1"/>
    <property type="molecule type" value="Genomic_DNA"/>
</dbReference>
<evidence type="ECO:0000256" key="6">
    <source>
        <dbReference type="ARBA" id="ARBA00023002"/>
    </source>
</evidence>
<dbReference type="Gene3D" id="3.90.55.10">
    <property type="entry name" value="Dimethylsulfoxide Reductase, domain 3"/>
    <property type="match status" value="1"/>
</dbReference>
<dbReference type="PANTHER" id="PTHR43742:SF10">
    <property type="entry name" value="TRIMETHYLAMINE-N-OXIDE REDUCTASE 2"/>
    <property type="match status" value="1"/>
</dbReference>
<dbReference type="HOGENOM" id="CLU_000422_13_3_4"/>
<dbReference type="InterPro" id="IPR041460">
    <property type="entry name" value="Molybdopterin_N"/>
</dbReference>
<dbReference type="SUPFAM" id="SSF53706">
    <property type="entry name" value="Formate dehydrogenase/DMSO reductase, domains 1-3"/>
    <property type="match status" value="1"/>
</dbReference>
<protein>
    <submittedName>
        <fullName evidence="10">Molybdopterin guanine dinucleotide-containing S/N-oxide reductase</fullName>
    </submittedName>
</protein>
<dbReference type="PROSITE" id="PS00490">
    <property type="entry name" value="MOLYBDOPTERIN_PROK_2"/>
    <property type="match status" value="1"/>
</dbReference>
<dbReference type="GO" id="GO:0030151">
    <property type="term" value="F:molybdenum ion binding"/>
    <property type="evidence" value="ECO:0007669"/>
    <property type="project" value="TreeGrafter"/>
</dbReference>
<dbReference type="STRING" id="1203554.HMPREF1476_01182"/>
<feature type="domain" description="Molybdopterin dinucleotide-binding" evidence="8">
    <location>
        <begin position="663"/>
        <end position="775"/>
    </location>
</feature>
<dbReference type="GO" id="GO:0043546">
    <property type="term" value="F:molybdopterin cofactor binding"/>
    <property type="evidence" value="ECO:0007669"/>
    <property type="project" value="InterPro"/>
</dbReference>
<dbReference type="Gene3D" id="3.40.228.10">
    <property type="entry name" value="Dimethylsulfoxide Reductase, domain 2"/>
    <property type="match status" value="1"/>
</dbReference>
<evidence type="ECO:0000256" key="3">
    <source>
        <dbReference type="ARBA" id="ARBA00022505"/>
    </source>
</evidence>
<dbReference type="Pfam" id="PF18364">
    <property type="entry name" value="Molybdopterin_N"/>
    <property type="match status" value="1"/>
</dbReference>
<dbReference type="InterPro" id="IPR006657">
    <property type="entry name" value="MoPterin_dinucl-bd_dom"/>
</dbReference>
<dbReference type="InterPro" id="IPR006656">
    <property type="entry name" value="Mopterin_OxRdtase"/>
</dbReference>
<evidence type="ECO:0000259" key="7">
    <source>
        <dbReference type="Pfam" id="PF00384"/>
    </source>
</evidence>
<feature type="domain" description="Molybdopterin oxidoreductase N-terminal" evidence="9">
    <location>
        <begin position="24"/>
        <end position="54"/>
    </location>
</feature>
<dbReference type="GO" id="GO:0016491">
    <property type="term" value="F:oxidoreductase activity"/>
    <property type="evidence" value="ECO:0007669"/>
    <property type="project" value="UniProtKB-KW"/>
</dbReference>
<evidence type="ECO:0000256" key="5">
    <source>
        <dbReference type="ARBA" id="ARBA00022764"/>
    </source>
</evidence>
<evidence type="ECO:0000256" key="1">
    <source>
        <dbReference type="ARBA" id="ARBA00001942"/>
    </source>
</evidence>
<dbReference type="eggNOG" id="COG0243">
    <property type="taxonomic scope" value="Bacteria"/>
</dbReference>
<dbReference type="GO" id="GO:0030288">
    <property type="term" value="C:outer membrane-bounded periplasmic space"/>
    <property type="evidence" value="ECO:0007669"/>
    <property type="project" value="TreeGrafter"/>
</dbReference>
<evidence type="ECO:0000259" key="8">
    <source>
        <dbReference type="Pfam" id="PF01568"/>
    </source>
</evidence>
<name>S3BIH4_9BURK</name>
<dbReference type="Proteomes" id="UP000014400">
    <property type="component" value="Unassembled WGS sequence"/>
</dbReference>
<keyword evidence="3" id="KW-0500">Molybdenum</keyword>
<sequence length="805" mass="87381">MSSPETSSLPRSFFQALPDGEVLTASHWGLFYAKTKDGRLVAVRPFEGDRAPSPNLSSLVEHPYSSARIQTPMVRRSYLEKGSASRAGRGADEYVPVSWDKALDLAAGELRRIYETYGPSAVWGRSYGWKSTGSVNNAIALMQRLLSLLGGWVETGNSYSTAAISTILPYAVGGKLFKPTAWPVIKEKTERIVFWGCDPLITNDIDWATTLHQGIAEIRKLKDHPRIRTIAVNPLRPKTADVVGSRWMPVRAGTDAALMLGMMYVLITENRLDRAFLANCVTGWNEMEAYILGTEDGVKKTPEWAEIGCGVPAQQIQSFARELSEHRSMIMFGWGPQRARYGEQPPWMAVALACALGQIGLPGGGIGVSYHYESGGWPVGKGPVLGQIPARPKAVWQSAVPWKGSRAVPVARMADVLACPGKVIDWNGSRIEYPDIRLVFWSGGNPFAHHPDTRALEAAWRRPETVIVTDAFWSATARHADIVLPAATTLERNDISPIGTSTNDGIVFMRQVINPVGEARSDYKIYSELAKRLGLGDAFTEGLDEAGWIQRLYEEAAAAGAAQNAELPAFADFVKNGVHLYAQNPAETRFTAFADFRADPEAHPLRTESGKIVIYSKRIEALHYADAPAHPTWIPPFAADQTSVHGQDAQAQEERKEGLGDWLELVSPKSGARLHSQLNPVTSARSNIAGREPCEMNSVDAAKRGIANGDVVKVSSLRGAILAGAVVTDGVRAGTIVVRHGGWFDPQESSDGAIDANGCANVLTPDDPASALSNGNIASTALVQVEKWRGELLEVRAFNAPHLGK</sequence>
<keyword evidence="4" id="KW-0479">Metal-binding</keyword>
<dbReference type="Gene3D" id="2.40.40.20">
    <property type="match status" value="1"/>
</dbReference>
<dbReference type="InterPro" id="IPR006655">
    <property type="entry name" value="Mopterin_OxRdtase_prok_CS"/>
</dbReference>
<gene>
    <name evidence="10" type="ORF">HMPREF1476_01182</name>
</gene>
<dbReference type="InterPro" id="IPR009010">
    <property type="entry name" value="Asp_de-COase-like_dom_sf"/>
</dbReference>
<comment type="similarity">
    <text evidence="2">Belongs to the prokaryotic molybdopterin-containing oxidoreductase family.</text>
</comment>
<evidence type="ECO:0000256" key="2">
    <source>
        <dbReference type="ARBA" id="ARBA00010312"/>
    </source>
</evidence>
<feature type="domain" description="Molybdopterin oxidoreductase" evidence="7">
    <location>
        <begin position="68"/>
        <end position="532"/>
    </location>
</feature>
<evidence type="ECO:0000313" key="11">
    <source>
        <dbReference type="Proteomes" id="UP000014400"/>
    </source>
</evidence>
<dbReference type="Pfam" id="PF00384">
    <property type="entry name" value="Molybdopterin"/>
    <property type="match status" value="1"/>
</dbReference>